<protein>
    <recommendedName>
        <fullName evidence="2">Ig-like domain-containing protein</fullName>
    </recommendedName>
</protein>
<dbReference type="AlphaFoldDB" id="A0A8J3PRL1"/>
<feature type="transmembrane region" description="Helical" evidence="1">
    <location>
        <begin position="333"/>
        <end position="353"/>
    </location>
</feature>
<dbReference type="EMBL" id="BONV01000003">
    <property type="protein sequence ID" value="GIG78078.1"/>
    <property type="molecule type" value="Genomic_DNA"/>
</dbReference>
<feature type="domain" description="Ig-like" evidence="2">
    <location>
        <begin position="359"/>
        <end position="468"/>
    </location>
</feature>
<dbReference type="Proteomes" id="UP000630097">
    <property type="component" value="Unassembled WGS sequence"/>
</dbReference>
<comment type="caution">
    <text evidence="3">The sequence shown here is derived from an EMBL/GenBank/DDBJ whole genome shotgun (WGS) entry which is preliminary data.</text>
</comment>
<accession>A0A8J3PRL1</accession>
<organism evidence="3 4">
    <name type="scientific">Planotetraspora kaengkrachanensis</name>
    <dbReference type="NCBI Taxonomy" id="575193"/>
    <lineage>
        <taxon>Bacteria</taxon>
        <taxon>Bacillati</taxon>
        <taxon>Actinomycetota</taxon>
        <taxon>Actinomycetes</taxon>
        <taxon>Streptosporangiales</taxon>
        <taxon>Streptosporangiaceae</taxon>
        <taxon>Planotetraspora</taxon>
    </lineage>
</organism>
<evidence type="ECO:0000313" key="4">
    <source>
        <dbReference type="Proteomes" id="UP000630097"/>
    </source>
</evidence>
<evidence type="ECO:0000259" key="2">
    <source>
        <dbReference type="PROSITE" id="PS50835"/>
    </source>
</evidence>
<keyword evidence="4" id="KW-1185">Reference proteome</keyword>
<evidence type="ECO:0000313" key="3">
    <source>
        <dbReference type="EMBL" id="GIG78078.1"/>
    </source>
</evidence>
<proteinExistence type="predicted"/>
<dbReference type="SUPFAM" id="SSF56112">
    <property type="entry name" value="Protein kinase-like (PK-like)"/>
    <property type="match status" value="1"/>
</dbReference>
<gene>
    <name evidence="3" type="ORF">Pka01_12050</name>
</gene>
<dbReference type="RefSeq" id="WP_203881574.1">
    <property type="nucleotide sequence ID" value="NZ_BAABHH010000003.1"/>
</dbReference>
<keyword evidence="1" id="KW-0812">Transmembrane</keyword>
<keyword evidence="1" id="KW-1133">Transmembrane helix</keyword>
<keyword evidence="1" id="KW-0472">Membrane</keyword>
<name>A0A8J3PRL1_9ACTN</name>
<sequence>MQDGATISGYRLTGRTRISELGTWNDAISPDGVPSGVLRFDPRAVAAPDARERLVSAVGADRRLVRSGLPSLLPVADLVTARGEVWLITSRPAIPTVSDLLTGGTGPDSGSAGTILVEIAQALLSLHAAGLTHGSLHPGTVVIAEDGSAILAERGLMAAIRGDSPPVERDIAAWSALARTLSASWASGDAARLFDRAASAASTGGLAAARDTLVAGREVLPPGFTTRDRLVETLHRWYAADVPTSPAPSGPDPGQIVTLLHADRAGSVRTAPPARPAPDGDMMMRFGPGVPTEDPDVPQSTAERIWRSGQDQLATLHGREGSRGTPRRGRRRATAWAGAILLAVLIAAGILWLRQSPGPAVAVEKVDVRGPKKTLSCDGTATIVGVVTTNGGEGSIRYVWLRSDGQKLAEQELRVLSGPTSVELPLHWKVSGESSGFKGTATLRVLSPTTSGKAVQGKATFSYKCEVH</sequence>
<reference evidence="3 4" key="1">
    <citation type="submission" date="2021-01" db="EMBL/GenBank/DDBJ databases">
        <title>Whole genome shotgun sequence of Planotetraspora kaengkrachanensis NBRC 104272.</title>
        <authorList>
            <person name="Komaki H."/>
            <person name="Tamura T."/>
        </authorList>
    </citation>
    <scope>NUCLEOTIDE SEQUENCE [LARGE SCALE GENOMIC DNA]</scope>
    <source>
        <strain evidence="3 4">NBRC 104272</strain>
    </source>
</reference>
<dbReference type="Gene3D" id="1.10.510.10">
    <property type="entry name" value="Transferase(Phosphotransferase) domain 1"/>
    <property type="match status" value="1"/>
</dbReference>
<dbReference type="InterPro" id="IPR007110">
    <property type="entry name" value="Ig-like_dom"/>
</dbReference>
<dbReference type="PROSITE" id="PS50835">
    <property type="entry name" value="IG_LIKE"/>
    <property type="match status" value="1"/>
</dbReference>
<dbReference type="InterPro" id="IPR011009">
    <property type="entry name" value="Kinase-like_dom_sf"/>
</dbReference>
<evidence type="ECO:0000256" key="1">
    <source>
        <dbReference type="SAM" id="Phobius"/>
    </source>
</evidence>